<feature type="signal peptide" evidence="3">
    <location>
        <begin position="1"/>
        <end position="16"/>
    </location>
</feature>
<keyword evidence="3" id="KW-0732">Signal</keyword>
<protein>
    <recommendedName>
        <fullName evidence="6">Cuticle protein</fullName>
    </recommendedName>
</protein>
<gene>
    <name evidence="4" type="ORF">PVAND_006579</name>
</gene>
<proteinExistence type="predicted"/>
<feature type="chain" id="PRO_5039947080" description="Cuticle protein" evidence="3">
    <location>
        <begin position="17"/>
        <end position="95"/>
    </location>
</feature>
<evidence type="ECO:0008006" key="6">
    <source>
        <dbReference type="Google" id="ProtNLM"/>
    </source>
</evidence>
<dbReference type="PRINTS" id="PR00947">
    <property type="entry name" value="CUTICLE"/>
</dbReference>
<dbReference type="EMBL" id="JADBJN010000002">
    <property type="protein sequence ID" value="KAG5676770.1"/>
    <property type="molecule type" value="Genomic_DNA"/>
</dbReference>
<evidence type="ECO:0000256" key="2">
    <source>
        <dbReference type="PROSITE-ProRule" id="PRU00497"/>
    </source>
</evidence>
<dbReference type="AlphaFoldDB" id="A0A9J6C435"/>
<dbReference type="Pfam" id="PF00379">
    <property type="entry name" value="Chitin_bind_4"/>
    <property type="match status" value="1"/>
</dbReference>
<dbReference type="PROSITE" id="PS00233">
    <property type="entry name" value="CHIT_BIND_RR_1"/>
    <property type="match status" value="1"/>
</dbReference>
<dbReference type="InterPro" id="IPR050468">
    <property type="entry name" value="Cuticle_Struct_Prot"/>
</dbReference>
<dbReference type="GO" id="GO:0062129">
    <property type="term" value="C:chitin-based extracellular matrix"/>
    <property type="evidence" value="ECO:0007669"/>
    <property type="project" value="TreeGrafter"/>
</dbReference>
<sequence length="95" mass="10841">MIRIIVLCLALNITLGQKEKAMPEILRQEINHNGDNGYNFDIETSDGSKFEERGDFKYKGGLTVRGSYEFVDDDGKVHKVVYEADERGFRPTILD</sequence>
<dbReference type="PANTHER" id="PTHR10380:SF173">
    <property type="entry name" value="CUTICULAR PROTEIN 47EF, ISOFORM C-RELATED"/>
    <property type="match status" value="1"/>
</dbReference>
<dbReference type="PROSITE" id="PS51155">
    <property type="entry name" value="CHIT_BIND_RR_2"/>
    <property type="match status" value="1"/>
</dbReference>
<dbReference type="InterPro" id="IPR000618">
    <property type="entry name" value="Insect_cuticle"/>
</dbReference>
<dbReference type="PANTHER" id="PTHR10380">
    <property type="entry name" value="CUTICLE PROTEIN"/>
    <property type="match status" value="1"/>
</dbReference>
<comment type="caution">
    <text evidence="4">The sequence shown here is derived from an EMBL/GenBank/DDBJ whole genome shotgun (WGS) entry which is preliminary data.</text>
</comment>
<organism evidence="4 5">
    <name type="scientific">Polypedilum vanderplanki</name>
    <name type="common">Sleeping chironomid midge</name>
    <dbReference type="NCBI Taxonomy" id="319348"/>
    <lineage>
        <taxon>Eukaryota</taxon>
        <taxon>Metazoa</taxon>
        <taxon>Ecdysozoa</taxon>
        <taxon>Arthropoda</taxon>
        <taxon>Hexapoda</taxon>
        <taxon>Insecta</taxon>
        <taxon>Pterygota</taxon>
        <taxon>Neoptera</taxon>
        <taxon>Endopterygota</taxon>
        <taxon>Diptera</taxon>
        <taxon>Nematocera</taxon>
        <taxon>Chironomoidea</taxon>
        <taxon>Chironomidae</taxon>
        <taxon>Chironominae</taxon>
        <taxon>Polypedilum</taxon>
        <taxon>Polypedilum</taxon>
    </lineage>
</organism>
<evidence type="ECO:0000256" key="1">
    <source>
        <dbReference type="ARBA" id="ARBA00022460"/>
    </source>
</evidence>
<dbReference type="OrthoDB" id="7788644at2759"/>
<evidence type="ECO:0000313" key="4">
    <source>
        <dbReference type="EMBL" id="KAG5676770.1"/>
    </source>
</evidence>
<reference evidence="4" key="1">
    <citation type="submission" date="2021-03" db="EMBL/GenBank/DDBJ databases">
        <title>Chromosome level genome of the anhydrobiotic midge Polypedilum vanderplanki.</title>
        <authorList>
            <person name="Yoshida Y."/>
            <person name="Kikawada T."/>
            <person name="Gusev O."/>
        </authorList>
    </citation>
    <scope>NUCLEOTIDE SEQUENCE</scope>
    <source>
        <strain evidence="4">NIAS01</strain>
        <tissue evidence="4">Whole body or cell culture</tissue>
    </source>
</reference>
<evidence type="ECO:0000256" key="3">
    <source>
        <dbReference type="SAM" id="SignalP"/>
    </source>
</evidence>
<keyword evidence="5" id="KW-1185">Reference proteome</keyword>
<keyword evidence="1 2" id="KW-0193">Cuticle</keyword>
<name>A0A9J6C435_POLVA</name>
<accession>A0A9J6C435</accession>
<evidence type="ECO:0000313" key="5">
    <source>
        <dbReference type="Proteomes" id="UP001107558"/>
    </source>
</evidence>
<dbReference type="Proteomes" id="UP001107558">
    <property type="component" value="Chromosome 2"/>
</dbReference>
<dbReference type="InterPro" id="IPR031311">
    <property type="entry name" value="CHIT_BIND_RR_consensus"/>
</dbReference>
<dbReference type="GO" id="GO:0008010">
    <property type="term" value="F:structural constituent of chitin-based larval cuticle"/>
    <property type="evidence" value="ECO:0007669"/>
    <property type="project" value="TreeGrafter"/>
</dbReference>